<reference evidence="2" key="1">
    <citation type="submission" date="2021-06" db="EMBL/GenBank/DDBJ databases">
        <authorList>
            <person name="Kallberg Y."/>
            <person name="Tangrot J."/>
            <person name="Rosling A."/>
        </authorList>
    </citation>
    <scope>NUCLEOTIDE SEQUENCE</scope>
    <source>
        <strain evidence="2">87-6 pot B 2015</strain>
    </source>
</reference>
<gene>
    <name evidence="2" type="ORF">FMOSSE_LOCUS7742</name>
</gene>
<organism evidence="2 3">
    <name type="scientific">Funneliformis mosseae</name>
    <name type="common">Endomycorrhizal fungus</name>
    <name type="synonym">Glomus mosseae</name>
    <dbReference type="NCBI Taxonomy" id="27381"/>
    <lineage>
        <taxon>Eukaryota</taxon>
        <taxon>Fungi</taxon>
        <taxon>Fungi incertae sedis</taxon>
        <taxon>Mucoromycota</taxon>
        <taxon>Glomeromycotina</taxon>
        <taxon>Glomeromycetes</taxon>
        <taxon>Glomerales</taxon>
        <taxon>Glomeraceae</taxon>
        <taxon>Funneliformis</taxon>
    </lineage>
</organism>
<accession>A0A9N9BUD4</accession>
<keyword evidence="1" id="KW-0175">Coiled coil</keyword>
<comment type="caution">
    <text evidence="2">The sequence shown here is derived from an EMBL/GenBank/DDBJ whole genome shotgun (WGS) entry which is preliminary data.</text>
</comment>
<evidence type="ECO:0000313" key="3">
    <source>
        <dbReference type="Proteomes" id="UP000789375"/>
    </source>
</evidence>
<evidence type="ECO:0000256" key="1">
    <source>
        <dbReference type="SAM" id="Coils"/>
    </source>
</evidence>
<feature type="coiled-coil region" evidence="1">
    <location>
        <begin position="184"/>
        <end position="211"/>
    </location>
</feature>
<dbReference type="Proteomes" id="UP000789375">
    <property type="component" value="Unassembled WGS sequence"/>
</dbReference>
<name>A0A9N9BUD4_FUNMO</name>
<proteinExistence type="predicted"/>
<evidence type="ECO:0000313" key="2">
    <source>
        <dbReference type="EMBL" id="CAG8576780.1"/>
    </source>
</evidence>
<dbReference type="EMBL" id="CAJVPP010001868">
    <property type="protein sequence ID" value="CAG8576780.1"/>
    <property type="molecule type" value="Genomic_DNA"/>
</dbReference>
<sequence length="472" mass="54837">MEKSTSATNTIILKQREPKGEQRLMRNNDTPIYTLETVHSLDWKLFRWLASLQKVENFIYLFIVIWNSILLRNNPQILQEFIDDTNNMVESVKELATLKALHTAQSNVYISNLIEYKNSRCDDNRVLKKRLADNAWAELEDNKLKYSHSFEEQLLHLTSDQKMFLRQTIYHRMNSFRVTATKIQNAWKKEVGNLQEQIKSLKEENSQQQAALGNVINVSWDDDDSNSTARLISDIEELQDMLTDFTMVQGSEFIVNKDSATNLLKNYNCQTKYPTQTHLQNARSENIDPIESDIVNTTESLIRYTELFRKKRKGNDDITKITPIKIRQHVYSALGCRGFSDDENPLIKRTANKLLDEMNQFRQVLDKETNDELIDLALNITREIINIFCFRLKTQASELQHKFFQAGQAIDVRHMQGSFGREEAKKLEVEICGFPCIGVFDNDQKVFTKAQVIARQKRSNSVDSIVNTMKSM</sequence>
<dbReference type="AlphaFoldDB" id="A0A9N9BUD4"/>
<keyword evidence="3" id="KW-1185">Reference proteome</keyword>
<protein>
    <submittedName>
        <fullName evidence="2">12463_t:CDS:1</fullName>
    </submittedName>
</protein>